<evidence type="ECO:0000256" key="6">
    <source>
        <dbReference type="ARBA" id="ARBA00023157"/>
    </source>
</evidence>
<feature type="active site" evidence="7">
    <location>
        <position position="158"/>
    </location>
</feature>
<dbReference type="PROSITE" id="PS51767">
    <property type="entry name" value="PEPTIDASE_A1"/>
    <property type="match status" value="1"/>
</dbReference>
<evidence type="ECO:0000256" key="2">
    <source>
        <dbReference type="ARBA" id="ARBA00022670"/>
    </source>
</evidence>
<keyword evidence="2" id="KW-0645">Protease</keyword>
<comment type="caution">
    <text evidence="9">The sequence shown here is derived from an EMBL/GenBank/DDBJ whole genome shotgun (WGS) entry which is preliminary data.</text>
</comment>
<dbReference type="PANTHER" id="PTHR13683:SF907">
    <property type="entry name" value="PEPTIDASE A1 DOMAIN-CONTAINING PROTEIN"/>
    <property type="match status" value="1"/>
</dbReference>
<dbReference type="EMBL" id="JAIWQS010000007">
    <property type="protein sequence ID" value="KAJ8758662.1"/>
    <property type="molecule type" value="Genomic_DNA"/>
</dbReference>
<organism evidence="9 10">
    <name type="scientific">Erythroxylum novogranatense</name>
    <dbReference type="NCBI Taxonomy" id="1862640"/>
    <lineage>
        <taxon>Eukaryota</taxon>
        <taxon>Viridiplantae</taxon>
        <taxon>Streptophyta</taxon>
        <taxon>Embryophyta</taxon>
        <taxon>Tracheophyta</taxon>
        <taxon>Spermatophyta</taxon>
        <taxon>Magnoliopsida</taxon>
        <taxon>eudicotyledons</taxon>
        <taxon>Gunneridae</taxon>
        <taxon>Pentapetalae</taxon>
        <taxon>rosids</taxon>
        <taxon>fabids</taxon>
        <taxon>Malpighiales</taxon>
        <taxon>Erythroxylaceae</taxon>
        <taxon>Erythroxylum</taxon>
    </lineage>
</organism>
<dbReference type="InterPro" id="IPR033121">
    <property type="entry name" value="PEPTIDASE_A1"/>
</dbReference>
<evidence type="ECO:0000256" key="1">
    <source>
        <dbReference type="ARBA" id="ARBA00007447"/>
    </source>
</evidence>
<evidence type="ECO:0000259" key="8">
    <source>
        <dbReference type="PROSITE" id="PS51767"/>
    </source>
</evidence>
<evidence type="ECO:0000256" key="3">
    <source>
        <dbReference type="ARBA" id="ARBA00022729"/>
    </source>
</evidence>
<dbReference type="FunFam" id="2.40.70.10:FF:000021">
    <property type="entry name" value="Aspartyl protease AED1"/>
    <property type="match status" value="1"/>
</dbReference>
<dbReference type="PANTHER" id="PTHR13683">
    <property type="entry name" value="ASPARTYL PROTEASES"/>
    <property type="match status" value="1"/>
</dbReference>
<dbReference type="GO" id="GO:0004190">
    <property type="term" value="F:aspartic-type endopeptidase activity"/>
    <property type="evidence" value="ECO:0007669"/>
    <property type="project" value="UniProtKB-KW"/>
</dbReference>
<keyword evidence="4" id="KW-0064">Aspartyl protease</keyword>
<evidence type="ECO:0000313" key="9">
    <source>
        <dbReference type="EMBL" id="KAJ8758662.1"/>
    </source>
</evidence>
<dbReference type="InterPro" id="IPR033873">
    <property type="entry name" value="CND41-like"/>
</dbReference>
<dbReference type="InterPro" id="IPR001461">
    <property type="entry name" value="Aspartic_peptidase_A1"/>
</dbReference>
<dbReference type="InterPro" id="IPR021109">
    <property type="entry name" value="Peptidase_aspartic_dom_sf"/>
</dbReference>
<keyword evidence="3" id="KW-0732">Signal</keyword>
<evidence type="ECO:0000256" key="4">
    <source>
        <dbReference type="ARBA" id="ARBA00022750"/>
    </source>
</evidence>
<keyword evidence="5" id="KW-0378">Hydrolase</keyword>
<dbReference type="Pfam" id="PF14541">
    <property type="entry name" value="TAXi_C"/>
    <property type="match status" value="1"/>
</dbReference>
<name>A0AAV8SW38_9ROSI</name>
<gene>
    <name evidence="9" type="ORF">K2173_000383</name>
</gene>
<proteinExistence type="inferred from homology"/>
<dbReference type="InterPro" id="IPR032799">
    <property type="entry name" value="TAXi_C"/>
</dbReference>
<protein>
    <recommendedName>
        <fullName evidence="8">Peptidase A1 domain-containing protein</fullName>
    </recommendedName>
</protein>
<feature type="domain" description="Peptidase A1" evidence="8">
    <location>
        <begin position="140"/>
        <end position="476"/>
    </location>
</feature>
<dbReference type="Gene3D" id="2.40.70.10">
    <property type="entry name" value="Acid Proteases"/>
    <property type="match status" value="2"/>
</dbReference>
<dbReference type="GO" id="GO:0006508">
    <property type="term" value="P:proteolysis"/>
    <property type="evidence" value="ECO:0007669"/>
    <property type="project" value="UniProtKB-KW"/>
</dbReference>
<feature type="active site" evidence="7">
    <location>
        <position position="359"/>
    </location>
</feature>
<evidence type="ECO:0000256" key="5">
    <source>
        <dbReference type="ARBA" id="ARBA00022801"/>
    </source>
</evidence>
<dbReference type="FunFam" id="2.40.70.10:FF:000013">
    <property type="entry name" value="Aspartyl protease AED1"/>
    <property type="match status" value="1"/>
</dbReference>
<comment type="similarity">
    <text evidence="1">Belongs to the peptidase A1 family.</text>
</comment>
<sequence>MATPTNSNVSPTCFLYASLLLVLCPFFTLKKIDALEGNLKNLHFDELKVSSFVPSPVCNRFSSKAGRKGSSLEVVHRYGPCNGQEAVESPSEADIFLQDQQRVNFLHNQYSFSRRDHATFLDMKTTVPAKSGKTIGGGNYIVTVGLGTPTKQYSLVFDTGSSIAWTQCEPCLGYCYPQQEPKFDPTKSTSYKNVTCSSPSCSLITESRSGVRGCSSPTCLYRVRYGDQSFTVGFLATEKLTISSSDVIDNFVFGCGQNNRGLFRGFAGLLGLGPSKISFVGQTATKYKQLFSYCLPSSPSSTGFLNFGGQVSSTAKFTPLSALSQRYSLYFLDITGISVDGQLLPVNSSVYSNAKTVIDSGTVISRLPPSVYSKLSSAFQSLMTKYPKTNGVSLFDTCYDFTGYRSFYVPKISVFFKGGVEVNIPPTGVMIPYNEKTACLAFAANGDDTDISIFGNTQQQTLEVIHDVGNGRVGFAPGACP</sequence>
<dbReference type="AlphaFoldDB" id="A0AAV8SW38"/>
<dbReference type="CDD" id="cd05472">
    <property type="entry name" value="cnd41_like"/>
    <property type="match status" value="1"/>
</dbReference>
<dbReference type="SUPFAM" id="SSF50630">
    <property type="entry name" value="Acid proteases"/>
    <property type="match status" value="1"/>
</dbReference>
<dbReference type="Pfam" id="PF14543">
    <property type="entry name" value="TAXi_N"/>
    <property type="match status" value="1"/>
</dbReference>
<dbReference type="InterPro" id="IPR032861">
    <property type="entry name" value="TAXi_N"/>
</dbReference>
<keyword evidence="10" id="KW-1185">Reference proteome</keyword>
<reference evidence="9 10" key="1">
    <citation type="submission" date="2021-09" db="EMBL/GenBank/DDBJ databases">
        <title>Genomic insights and catalytic innovation underlie evolution of tropane alkaloids biosynthesis.</title>
        <authorList>
            <person name="Wang Y.-J."/>
            <person name="Tian T."/>
            <person name="Huang J.-P."/>
            <person name="Huang S.-X."/>
        </authorList>
    </citation>
    <scope>NUCLEOTIDE SEQUENCE [LARGE SCALE GENOMIC DNA]</scope>
    <source>
        <strain evidence="9">KIB-2018</strain>
        <tissue evidence="9">Leaf</tissue>
    </source>
</reference>
<evidence type="ECO:0000313" key="10">
    <source>
        <dbReference type="Proteomes" id="UP001159364"/>
    </source>
</evidence>
<accession>A0AAV8SW38</accession>
<evidence type="ECO:0000256" key="7">
    <source>
        <dbReference type="PIRSR" id="PIRSR601461-1"/>
    </source>
</evidence>
<dbReference type="Proteomes" id="UP001159364">
    <property type="component" value="Linkage Group LG07"/>
</dbReference>
<keyword evidence="6" id="KW-1015">Disulfide bond</keyword>